<dbReference type="GO" id="GO:0032259">
    <property type="term" value="P:methylation"/>
    <property type="evidence" value="ECO:0007669"/>
    <property type="project" value="UniProtKB-KW"/>
</dbReference>
<dbReference type="InterPro" id="IPR025714">
    <property type="entry name" value="Methyltranfer_dom"/>
</dbReference>
<evidence type="ECO:0000313" key="3">
    <source>
        <dbReference type="Proteomes" id="UP001629113"/>
    </source>
</evidence>
<sequence>MSSSTKEEHWSSEAYQHAASFVPKLATKIIGWLDVQPDDLILDIGCGDGVLNLQIAKTLATGKGKIHGIDSSAAMIAAATRDAQAADVSSICTFEVFDAVKGPNLTTEHYDKVFSNAAMHWILRPSAHRAGFFRGVHEVLKPSGVFIFEMGGMGNVAELRTALLSVVGARVGLKRAREVDPWFFPDEQWTTAMMEGTVGGFKIEKIEREYRATPADSGGIEAWIRLMGKQFLDAVEDRDDRERCVIETCDLLQSICESPSGGQYLGYVRLRVLARRI</sequence>
<dbReference type="PANTHER" id="PTHR43861:SF1">
    <property type="entry name" value="TRANS-ACONITATE 2-METHYLTRANSFERASE"/>
    <property type="match status" value="1"/>
</dbReference>
<dbReference type="GO" id="GO:0008168">
    <property type="term" value="F:methyltransferase activity"/>
    <property type="evidence" value="ECO:0007669"/>
    <property type="project" value="UniProtKB-KW"/>
</dbReference>
<evidence type="ECO:0000313" key="2">
    <source>
        <dbReference type="EMBL" id="KAL3423433.1"/>
    </source>
</evidence>
<evidence type="ECO:0000259" key="1">
    <source>
        <dbReference type="Pfam" id="PF13847"/>
    </source>
</evidence>
<keyword evidence="2" id="KW-0808">Transferase</keyword>
<dbReference type="CDD" id="cd02440">
    <property type="entry name" value="AdoMet_MTases"/>
    <property type="match status" value="1"/>
</dbReference>
<dbReference type="InterPro" id="IPR029063">
    <property type="entry name" value="SAM-dependent_MTases_sf"/>
</dbReference>
<keyword evidence="2" id="KW-0489">Methyltransferase</keyword>
<reference evidence="2 3" key="1">
    <citation type="submission" date="2024-06" db="EMBL/GenBank/DDBJ databases">
        <title>Complete genome of Phlyctema vagabunda strain 19-DSS-EL-015.</title>
        <authorList>
            <person name="Fiorenzani C."/>
        </authorList>
    </citation>
    <scope>NUCLEOTIDE SEQUENCE [LARGE SCALE GENOMIC DNA]</scope>
    <source>
        <strain evidence="2 3">19-DSS-EL-015</strain>
    </source>
</reference>
<gene>
    <name evidence="2" type="ORF">PVAG01_05180</name>
</gene>
<feature type="domain" description="Methyltransferase" evidence="1">
    <location>
        <begin position="41"/>
        <end position="149"/>
    </location>
</feature>
<dbReference type="Gene3D" id="3.40.50.150">
    <property type="entry name" value="Vaccinia Virus protein VP39"/>
    <property type="match status" value="1"/>
</dbReference>
<protein>
    <submittedName>
        <fullName evidence="2">Methyltransferase type 11</fullName>
    </submittedName>
</protein>
<comment type="caution">
    <text evidence="2">The sequence shown here is derived from an EMBL/GenBank/DDBJ whole genome shotgun (WGS) entry which is preliminary data.</text>
</comment>
<dbReference type="SUPFAM" id="SSF53335">
    <property type="entry name" value="S-adenosyl-L-methionine-dependent methyltransferases"/>
    <property type="match status" value="1"/>
</dbReference>
<name>A0ABR4PJD2_9HELO</name>
<organism evidence="2 3">
    <name type="scientific">Phlyctema vagabunda</name>
    <dbReference type="NCBI Taxonomy" id="108571"/>
    <lineage>
        <taxon>Eukaryota</taxon>
        <taxon>Fungi</taxon>
        <taxon>Dikarya</taxon>
        <taxon>Ascomycota</taxon>
        <taxon>Pezizomycotina</taxon>
        <taxon>Leotiomycetes</taxon>
        <taxon>Helotiales</taxon>
        <taxon>Dermateaceae</taxon>
        <taxon>Phlyctema</taxon>
    </lineage>
</organism>
<dbReference type="EMBL" id="JBFCZG010000004">
    <property type="protein sequence ID" value="KAL3423433.1"/>
    <property type="molecule type" value="Genomic_DNA"/>
</dbReference>
<accession>A0ABR4PJD2</accession>
<proteinExistence type="predicted"/>
<dbReference type="Pfam" id="PF13847">
    <property type="entry name" value="Methyltransf_31"/>
    <property type="match status" value="1"/>
</dbReference>
<keyword evidence="3" id="KW-1185">Reference proteome</keyword>
<dbReference type="PANTHER" id="PTHR43861">
    <property type="entry name" value="TRANS-ACONITATE 2-METHYLTRANSFERASE-RELATED"/>
    <property type="match status" value="1"/>
</dbReference>
<dbReference type="Proteomes" id="UP001629113">
    <property type="component" value="Unassembled WGS sequence"/>
</dbReference>